<proteinExistence type="predicted"/>
<dbReference type="InterPro" id="IPR000719">
    <property type="entry name" value="Prot_kinase_dom"/>
</dbReference>
<evidence type="ECO:0000256" key="1">
    <source>
        <dbReference type="SAM" id="MobiDB-lite"/>
    </source>
</evidence>
<dbReference type="PROSITE" id="PS50011">
    <property type="entry name" value="PROTEIN_KINASE_DOM"/>
    <property type="match status" value="1"/>
</dbReference>
<gene>
    <name evidence="3" type="ORF">OBBRIDRAFT_741520</name>
</gene>
<feature type="region of interest" description="Disordered" evidence="1">
    <location>
        <begin position="1"/>
        <end position="20"/>
    </location>
</feature>
<dbReference type="SUPFAM" id="SSF56112">
    <property type="entry name" value="Protein kinase-like (PK-like)"/>
    <property type="match status" value="1"/>
</dbReference>
<feature type="domain" description="Protein kinase" evidence="2">
    <location>
        <begin position="65"/>
        <end position="227"/>
    </location>
</feature>
<reference evidence="3 4" key="1">
    <citation type="submission" date="2016-07" db="EMBL/GenBank/DDBJ databases">
        <title>Draft genome of the white-rot fungus Obba rivulosa 3A-2.</title>
        <authorList>
            <consortium name="DOE Joint Genome Institute"/>
            <person name="Miettinen O."/>
            <person name="Riley R."/>
            <person name="Acob R."/>
            <person name="Barry K."/>
            <person name="Cullen D."/>
            <person name="De Vries R."/>
            <person name="Hainaut M."/>
            <person name="Hatakka A."/>
            <person name="Henrissat B."/>
            <person name="Hilden K."/>
            <person name="Kuo R."/>
            <person name="Labutti K."/>
            <person name="Lipzen A."/>
            <person name="Makela M.R."/>
            <person name="Sandor L."/>
            <person name="Spatafora J.W."/>
            <person name="Grigoriev I.V."/>
            <person name="Hibbett D.S."/>
        </authorList>
    </citation>
    <scope>NUCLEOTIDE SEQUENCE [LARGE SCALE GENOMIC DNA]</scope>
    <source>
        <strain evidence="3 4">3A-2</strain>
    </source>
</reference>
<sequence length="227" mass="26220">MPAGQTADEGGLGQASSQPCELVPLSDSEKWWTDRQLWLHERGYTLRARYRPGWTPSWMGSKKRWTSCEDSLTPIWSQVLDATRMSDGAMVLIKKVKTSVHPFEVDITSHFSLDPLVSDSRNHCVPLYEVLDDPDDQNIKLMVMPFLREFGDPRFETIGEAVEFFRQVFEGLQFMHHNGVAHRDCMDLNIMMDLKPLYPNLFHPVAQNFNRDYKGQASHHTRTKRPV</sequence>
<dbReference type="OrthoDB" id="2800525at2759"/>
<dbReference type="Gene3D" id="1.10.510.10">
    <property type="entry name" value="Transferase(Phosphotransferase) domain 1"/>
    <property type="match status" value="1"/>
</dbReference>
<protein>
    <recommendedName>
        <fullName evidence="2">Protein kinase domain-containing protein</fullName>
    </recommendedName>
</protein>
<name>A0A8E2DE63_9APHY</name>
<dbReference type="InterPro" id="IPR011009">
    <property type="entry name" value="Kinase-like_dom_sf"/>
</dbReference>
<organism evidence="3 4">
    <name type="scientific">Obba rivulosa</name>
    <dbReference type="NCBI Taxonomy" id="1052685"/>
    <lineage>
        <taxon>Eukaryota</taxon>
        <taxon>Fungi</taxon>
        <taxon>Dikarya</taxon>
        <taxon>Basidiomycota</taxon>
        <taxon>Agaricomycotina</taxon>
        <taxon>Agaricomycetes</taxon>
        <taxon>Polyporales</taxon>
        <taxon>Gelatoporiaceae</taxon>
        <taxon>Obba</taxon>
    </lineage>
</organism>
<evidence type="ECO:0000259" key="2">
    <source>
        <dbReference type="PROSITE" id="PS50011"/>
    </source>
</evidence>
<dbReference type="Proteomes" id="UP000250043">
    <property type="component" value="Unassembled WGS sequence"/>
</dbReference>
<dbReference type="GO" id="GO:0005524">
    <property type="term" value="F:ATP binding"/>
    <property type="evidence" value="ECO:0007669"/>
    <property type="project" value="InterPro"/>
</dbReference>
<dbReference type="GO" id="GO:0004672">
    <property type="term" value="F:protein kinase activity"/>
    <property type="evidence" value="ECO:0007669"/>
    <property type="project" value="InterPro"/>
</dbReference>
<feature type="non-terminal residue" evidence="3">
    <location>
        <position position="1"/>
    </location>
</feature>
<keyword evidence="4" id="KW-1185">Reference proteome</keyword>
<dbReference type="EMBL" id="KV722666">
    <property type="protein sequence ID" value="OCH84490.1"/>
    <property type="molecule type" value="Genomic_DNA"/>
</dbReference>
<evidence type="ECO:0000313" key="4">
    <source>
        <dbReference type="Proteomes" id="UP000250043"/>
    </source>
</evidence>
<accession>A0A8E2DE63</accession>
<dbReference type="Gene3D" id="3.30.200.20">
    <property type="entry name" value="Phosphorylase Kinase, domain 1"/>
    <property type="match status" value="1"/>
</dbReference>
<dbReference type="AlphaFoldDB" id="A0A8E2DE63"/>
<evidence type="ECO:0000313" key="3">
    <source>
        <dbReference type="EMBL" id="OCH84490.1"/>
    </source>
</evidence>